<protein>
    <submittedName>
        <fullName evidence="1">Uncharacterized protein</fullName>
    </submittedName>
</protein>
<reference evidence="1" key="1">
    <citation type="journal article" date="2014" name="Front. Microbiol.">
        <title>High frequency of phylogenetically diverse reductive dehalogenase-homologous genes in deep subseafloor sedimentary metagenomes.</title>
        <authorList>
            <person name="Kawai M."/>
            <person name="Futagami T."/>
            <person name="Toyoda A."/>
            <person name="Takaki Y."/>
            <person name="Nishi S."/>
            <person name="Hori S."/>
            <person name="Arai W."/>
            <person name="Tsubouchi T."/>
            <person name="Morono Y."/>
            <person name="Uchiyama I."/>
            <person name="Ito T."/>
            <person name="Fujiyama A."/>
            <person name="Inagaki F."/>
            <person name="Takami H."/>
        </authorList>
    </citation>
    <scope>NUCLEOTIDE SEQUENCE</scope>
    <source>
        <strain evidence="1">Expedition CK06-06</strain>
    </source>
</reference>
<dbReference type="AlphaFoldDB" id="X1KQR8"/>
<name>X1KQR8_9ZZZZ</name>
<sequence>TEGEKSLLNDFLYGRWAGQVVDAGYRRPSPEHGLTLSHGKNAAHYISKIASEGLSDELSKSEDKSGRKGSRSFYQLIDDFKKYHRDADARYLAEYSEGLYRKKRQVWSGQNLRNKYLGQVKSDLEIAQEIEDEEFERAETIIKIDRLEWSQMIKIDPANEERIYLIAEIRGRDGVIQFLNSIFRNRPRPPPRKKLRYSAKFYN</sequence>
<feature type="non-terminal residue" evidence="1">
    <location>
        <position position="1"/>
    </location>
</feature>
<evidence type="ECO:0000313" key="1">
    <source>
        <dbReference type="EMBL" id="GAH95960.1"/>
    </source>
</evidence>
<accession>X1KQR8</accession>
<comment type="caution">
    <text evidence="1">The sequence shown here is derived from an EMBL/GenBank/DDBJ whole genome shotgun (WGS) entry which is preliminary data.</text>
</comment>
<gene>
    <name evidence="1" type="ORF">S06H3_01134</name>
</gene>
<dbReference type="EMBL" id="BARV01000265">
    <property type="protein sequence ID" value="GAH95960.1"/>
    <property type="molecule type" value="Genomic_DNA"/>
</dbReference>
<proteinExistence type="predicted"/>
<organism evidence="1">
    <name type="scientific">marine sediment metagenome</name>
    <dbReference type="NCBI Taxonomy" id="412755"/>
    <lineage>
        <taxon>unclassified sequences</taxon>
        <taxon>metagenomes</taxon>
        <taxon>ecological metagenomes</taxon>
    </lineage>
</organism>